<dbReference type="PANTHER" id="PTHR46248">
    <property type="entry name" value="EXPRESSED PROTEIN"/>
    <property type="match status" value="1"/>
</dbReference>
<evidence type="ECO:0000313" key="4">
    <source>
        <dbReference type="EMBL" id="CAH9072320.1"/>
    </source>
</evidence>
<evidence type="ECO:0008006" key="6">
    <source>
        <dbReference type="Google" id="ProtNLM"/>
    </source>
</evidence>
<dbReference type="Proteomes" id="UP001152523">
    <property type="component" value="Unassembled WGS sequence"/>
</dbReference>
<sequence length="553" mass="63291">MTNTTGELRREELQREVCDLSKTLTHEQKVREYLDRVYHLKNVSDISIPNFIPPKTKEVLGELVLVEREISRLETQIRELKENLKEEDLFTIKSKQLLESSRLKNNASLLFHNNSKEGFPFETNKALHFISKAIKEKDKHHLWCNNDEEVRIFGERAPMKRAIIKPQASLLREPRQINRSREPNMEIPRGLTTDLPPKVMISPLHPLEETTQRWPPNKLSESIMKCLVSIFVRLLRTSRAMEMEKSGTIARSNKFSLAFRTDQPSSTLAAMQKDWRQQDPYSIFDSEDSIPRDIGPYKNLVKFSSPSLDSKCISTSNSAPLFQKLKILIKNLEKVDLRFLTRQQKLAFWINMYNACIMHGFLQYGVPSSSTPEKLKSLLNKATLDIGGYVINAQAIEHAILRNSLMSSLEKEDNKGDKGNTIPGFYGFESFDPNTIFALCCGTRSSPAVKIYSAEGVMAELEKSKLEYLQASMIVRKSAKKIAFPELMLRNMHNFADDLDSLLEWVCEQLPTSGSLRKSMVECFRGIHGGGKASTIVEKIPYDFEFLYLLLVC</sequence>
<gene>
    <name evidence="4" type="ORF">CEPIT_LOCUS4256</name>
</gene>
<organism evidence="4 5">
    <name type="scientific">Cuscuta epithymum</name>
    <dbReference type="NCBI Taxonomy" id="186058"/>
    <lineage>
        <taxon>Eukaryota</taxon>
        <taxon>Viridiplantae</taxon>
        <taxon>Streptophyta</taxon>
        <taxon>Embryophyta</taxon>
        <taxon>Tracheophyta</taxon>
        <taxon>Spermatophyta</taxon>
        <taxon>Magnoliopsida</taxon>
        <taxon>eudicotyledons</taxon>
        <taxon>Gunneridae</taxon>
        <taxon>Pentapetalae</taxon>
        <taxon>asterids</taxon>
        <taxon>lamiids</taxon>
        <taxon>Solanales</taxon>
        <taxon>Convolvulaceae</taxon>
        <taxon>Cuscuteae</taxon>
        <taxon>Cuscuta</taxon>
        <taxon>Cuscuta subgen. Cuscuta</taxon>
    </lineage>
</organism>
<dbReference type="InterPro" id="IPR006869">
    <property type="entry name" value="DUF547"/>
</dbReference>
<evidence type="ECO:0000259" key="3">
    <source>
        <dbReference type="Pfam" id="PF14389"/>
    </source>
</evidence>
<proteinExistence type="predicted"/>
<feature type="domain" description="Ternary complex factor MIP1 leucine-zipper" evidence="3">
    <location>
        <begin position="8"/>
        <end position="87"/>
    </location>
</feature>
<dbReference type="AlphaFoldDB" id="A0AAV0CA17"/>
<comment type="caution">
    <text evidence="4">The sequence shown here is derived from an EMBL/GenBank/DDBJ whole genome shotgun (WGS) entry which is preliminary data.</text>
</comment>
<feature type="domain" description="DUF547" evidence="2">
    <location>
        <begin position="338"/>
        <end position="469"/>
    </location>
</feature>
<evidence type="ECO:0000256" key="1">
    <source>
        <dbReference type="SAM" id="Coils"/>
    </source>
</evidence>
<keyword evidence="5" id="KW-1185">Reference proteome</keyword>
<feature type="coiled-coil region" evidence="1">
    <location>
        <begin position="63"/>
        <end position="90"/>
    </location>
</feature>
<keyword evidence="1" id="KW-0175">Coiled coil</keyword>
<dbReference type="PANTHER" id="PTHR46248:SF6">
    <property type="entry name" value="OS03G0859900 PROTEIN"/>
    <property type="match status" value="1"/>
</dbReference>
<dbReference type="Pfam" id="PF14389">
    <property type="entry name" value="Lzipper-MIP1"/>
    <property type="match status" value="1"/>
</dbReference>
<evidence type="ECO:0000313" key="5">
    <source>
        <dbReference type="Proteomes" id="UP001152523"/>
    </source>
</evidence>
<dbReference type="Pfam" id="PF04784">
    <property type="entry name" value="DUF547"/>
    <property type="match status" value="1"/>
</dbReference>
<dbReference type="InterPro" id="IPR025757">
    <property type="entry name" value="MIP1_Leuzipper"/>
</dbReference>
<protein>
    <recommendedName>
        <fullName evidence="6">DUF547 domain-containing protein</fullName>
    </recommendedName>
</protein>
<dbReference type="EMBL" id="CAMAPF010000022">
    <property type="protein sequence ID" value="CAH9072320.1"/>
    <property type="molecule type" value="Genomic_DNA"/>
</dbReference>
<name>A0AAV0CA17_9ASTE</name>
<evidence type="ECO:0000259" key="2">
    <source>
        <dbReference type="Pfam" id="PF04784"/>
    </source>
</evidence>
<reference evidence="4" key="1">
    <citation type="submission" date="2022-07" db="EMBL/GenBank/DDBJ databases">
        <authorList>
            <person name="Macas J."/>
            <person name="Novak P."/>
            <person name="Neumann P."/>
        </authorList>
    </citation>
    <scope>NUCLEOTIDE SEQUENCE</scope>
</reference>
<accession>A0AAV0CA17</accession>